<dbReference type="PRINTS" id="PR00792">
    <property type="entry name" value="PEPSIN"/>
</dbReference>
<feature type="active site" evidence="5">
    <location>
        <position position="331"/>
    </location>
</feature>
<name>A0AAE0MKN4_9PEZI</name>
<evidence type="ECO:0000256" key="8">
    <source>
        <dbReference type="SAM" id="SignalP"/>
    </source>
</evidence>
<dbReference type="PANTHER" id="PTHR47966:SF2">
    <property type="entry name" value="ASPERGILLOPEPSIN-1-RELATED"/>
    <property type="match status" value="1"/>
</dbReference>
<accession>A0AAE0MKN4</accession>
<dbReference type="Pfam" id="PF00026">
    <property type="entry name" value="Asp"/>
    <property type="match status" value="1"/>
</dbReference>
<keyword evidence="2 7" id="KW-0645">Protease</keyword>
<feature type="active site" evidence="5">
    <location>
        <position position="148"/>
    </location>
</feature>
<evidence type="ECO:0000256" key="1">
    <source>
        <dbReference type="ARBA" id="ARBA00007447"/>
    </source>
</evidence>
<comment type="caution">
    <text evidence="10">The sequence shown here is derived from an EMBL/GenBank/DDBJ whole genome shotgun (WGS) entry which is preliminary data.</text>
</comment>
<evidence type="ECO:0000256" key="2">
    <source>
        <dbReference type="ARBA" id="ARBA00022670"/>
    </source>
</evidence>
<keyword evidence="11" id="KW-1185">Reference proteome</keyword>
<dbReference type="Gene3D" id="2.40.70.10">
    <property type="entry name" value="Acid Proteases"/>
    <property type="match status" value="2"/>
</dbReference>
<keyword evidence="8" id="KW-0732">Signal</keyword>
<keyword evidence="3 7" id="KW-0064">Aspartyl protease</keyword>
<evidence type="ECO:0000256" key="6">
    <source>
        <dbReference type="PIRSR" id="PIRSR601461-2"/>
    </source>
</evidence>
<dbReference type="InterPro" id="IPR001461">
    <property type="entry name" value="Aspartic_peptidase_A1"/>
</dbReference>
<keyword evidence="4 7" id="KW-0378">Hydrolase</keyword>
<evidence type="ECO:0000256" key="5">
    <source>
        <dbReference type="PIRSR" id="PIRSR601461-1"/>
    </source>
</evidence>
<dbReference type="Proteomes" id="UP001286456">
    <property type="component" value="Unassembled WGS sequence"/>
</dbReference>
<dbReference type="InterPro" id="IPR021109">
    <property type="entry name" value="Peptidase_aspartic_dom_sf"/>
</dbReference>
<dbReference type="PANTHER" id="PTHR47966">
    <property type="entry name" value="BETA-SITE APP-CLEAVING ENZYME, ISOFORM A-RELATED"/>
    <property type="match status" value="1"/>
</dbReference>
<evidence type="ECO:0000256" key="3">
    <source>
        <dbReference type="ARBA" id="ARBA00022750"/>
    </source>
</evidence>
<reference evidence="10" key="1">
    <citation type="journal article" date="2023" name="Mol. Phylogenet. Evol.">
        <title>Genome-scale phylogeny and comparative genomics of the fungal order Sordariales.</title>
        <authorList>
            <person name="Hensen N."/>
            <person name="Bonometti L."/>
            <person name="Westerberg I."/>
            <person name="Brannstrom I.O."/>
            <person name="Guillou S."/>
            <person name="Cros-Aarteil S."/>
            <person name="Calhoun S."/>
            <person name="Haridas S."/>
            <person name="Kuo A."/>
            <person name="Mondo S."/>
            <person name="Pangilinan J."/>
            <person name="Riley R."/>
            <person name="LaButti K."/>
            <person name="Andreopoulos B."/>
            <person name="Lipzen A."/>
            <person name="Chen C."/>
            <person name="Yan M."/>
            <person name="Daum C."/>
            <person name="Ng V."/>
            <person name="Clum A."/>
            <person name="Steindorff A."/>
            <person name="Ohm R.A."/>
            <person name="Martin F."/>
            <person name="Silar P."/>
            <person name="Natvig D.O."/>
            <person name="Lalanne C."/>
            <person name="Gautier V."/>
            <person name="Ament-Velasquez S.L."/>
            <person name="Kruys A."/>
            <person name="Hutchinson M.I."/>
            <person name="Powell A.J."/>
            <person name="Barry K."/>
            <person name="Miller A.N."/>
            <person name="Grigoriev I.V."/>
            <person name="Debuchy R."/>
            <person name="Gladieux P."/>
            <person name="Hiltunen Thoren M."/>
            <person name="Johannesson H."/>
        </authorList>
    </citation>
    <scope>NUCLEOTIDE SEQUENCE</scope>
    <source>
        <strain evidence="10">SMH4131-1</strain>
    </source>
</reference>
<dbReference type="InterPro" id="IPR001969">
    <property type="entry name" value="Aspartic_peptidase_AS"/>
</dbReference>
<evidence type="ECO:0000256" key="7">
    <source>
        <dbReference type="RuleBase" id="RU000454"/>
    </source>
</evidence>
<protein>
    <submittedName>
        <fullName evidence="10">Aspartic peptidase domain-containing protein</fullName>
    </submittedName>
</protein>
<dbReference type="PROSITE" id="PS00141">
    <property type="entry name" value="ASP_PROTEASE"/>
    <property type="match status" value="2"/>
</dbReference>
<dbReference type="InterPro" id="IPR033121">
    <property type="entry name" value="PEPTIDASE_A1"/>
</dbReference>
<dbReference type="InterPro" id="IPR034163">
    <property type="entry name" value="Aspergillopepsin-like_cat_dom"/>
</dbReference>
<reference evidence="10" key="2">
    <citation type="submission" date="2023-06" db="EMBL/GenBank/DDBJ databases">
        <authorList>
            <consortium name="Lawrence Berkeley National Laboratory"/>
            <person name="Haridas S."/>
            <person name="Hensen N."/>
            <person name="Bonometti L."/>
            <person name="Westerberg I."/>
            <person name="Brannstrom I.O."/>
            <person name="Guillou S."/>
            <person name="Cros-Aarteil S."/>
            <person name="Calhoun S."/>
            <person name="Kuo A."/>
            <person name="Mondo S."/>
            <person name="Pangilinan J."/>
            <person name="Riley R."/>
            <person name="Labutti K."/>
            <person name="Andreopoulos B."/>
            <person name="Lipzen A."/>
            <person name="Chen C."/>
            <person name="Yanf M."/>
            <person name="Daum C."/>
            <person name="Ng V."/>
            <person name="Clum A."/>
            <person name="Steindorff A."/>
            <person name="Ohm R."/>
            <person name="Martin F."/>
            <person name="Silar P."/>
            <person name="Natvig D."/>
            <person name="Lalanne C."/>
            <person name="Gautier V."/>
            <person name="Ament-Velasquez S.L."/>
            <person name="Kruys A."/>
            <person name="Hutchinson M.I."/>
            <person name="Powell A.J."/>
            <person name="Barry K."/>
            <person name="Miller A.N."/>
            <person name="Grigoriev I.V."/>
            <person name="Debuchy R."/>
            <person name="Gladieux P."/>
            <person name="Thoren M.H."/>
            <person name="Johannesson H."/>
        </authorList>
    </citation>
    <scope>NUCLEOTIDE SEQUENCE</scope>
    <source>
        <strain evidence="10">SMH4131-1</strain>
    </source>
</reference>
<comment type="similarity">
    <text evidence="1 7">Belongs to the peptidase A1 family.</text>
</comment>
<sequence length="447" mass="47399">MKLLSLAGVTASLLSSAGLVHGAPRVTVVHPKDFTISTLGGNTFKLAQVQNDKFSPVGKGPRALAKVYQKYGLDFPPELLAILEEILIQLGLSLPKPAKGRVGNGTTFPNETAPDQGEVSAMPQLFDVEYLAPVQIGTPPQTLNLNFDTGSSDLWVFSSETPATQQNGQAIYDIAKSTTAKVVENAVWSIRYGDGSGSSGNVYTDTVSIGGVEVLNQAVESATKVSGSFTNDTASSGLVGLAFDSINQVVPTKQKTFFGNAMQSLAMPLFTANLKRAEAGNYNFGFIDPTEFTGPISFVDVNSTNGFWQFEASGFTINNQSVALPHQAIADTGTTLLMLPAAITEAYYKQIASAQNNPTVGGFIFDCAETLPDLTLNIGTYKAVIQGELIKFAPADTDSFDTAKICFGGVQSGDGFPFAIYGDIFFKSQFTVFHGGEVKLGFAPKPI</sequence>
<dbReference type="SUPFAM" id="SSF50630">
    <property type="entry name" value="Acid proteases"/>
    <property type="match status" value="1"/>
</dbReference>
<dbReference type="AlphaFoldDB" id="A0AAE0MKN4"/>
<feature type="disulfide bond" evidence="6">
    <location>
        <begin position="367"/>
        <end position="406"/>
    </location>
</feature>
<feature type="chain" id="PRO_5042003341" evidence="8">
    <location>
        <begin position="23"/>
        <end position="447"/>
    </location>
</feature>
<dbReference type="GO" id="GO:0004190">
    <property type="term" value="F:aspartic-type endopeptidase activity"/>
    <property type="evidence" value="ECO:0007669"/>
    <property type="project" value="UniProtKB-KW"/>
</dbReference>
<dbReference type="FunFam" id="2.40.70.10:FF:000024">
    <property type="entry name" value="Endothiapepsin"/>
    <property type="match status" value="1"/>
</dbReference>
<proteinExistence type="inferred from homology"/>
<evidence type="ECO:0000313" key="11">
    <source>
        <dbReference type="Proteomes" id="UP001286456"/>
    </source>
</evidence>
<gene>
    <name evidence="10" type="ORF">B0T19DRAFT_25456</name>
</gene>
<feature type="domain" description="Peptidase A1" evidence="9">
    <location>
        <begin position="130"/>
        <end position="443"/>
    </location>
</feature>
<feature type="signal peptide" evidence="8">
    <location>
        <begin position="1"/>
        <end position="22"/>
    </location>
</feature>
<evidence type="ECO:0000256" key="4">
    <source>
        <dbReference type="ARBA" id="ARBA00022801"/>
    </source>
</evidence>
<organism evidence="10 11">
    <name type="scientific">Cercophora scortea</name>
    <dbReference type="NCBI Taxonomy" id="314031"/>
    <lineage>
        <taxon>Eukaryota</taxon>
        <taxon>Fungi</taxon>
        <taxon>Dikarya</taxon>
        <taxon>Ascomycota</taxon>
        <taxon>Pezizomycotina</taxon>
        <taxon>Sordariomycetes</taxon>
        <taxon>Sordariomycetidae</taxon>
        <taxon>Sordariales</taxon>
        <taxon>Lasiosphaeriaceae</taxon>
        <taxon>Cercophora</taxon>
    </lineage>
</organism>
<evidence type="ECO:0000313" key="10">
    <source>
        <dbReference type="EMBL" id="KAK3336002.1"/>
    </source>
</evidence>
<dbReference type="CDD" id="cd06097">
    <property type="entry name" value="Aspergillopepsin_like"/>
    <property type="match status" value="1"/>
</dbReference>
<evidence type="ECO:0000259" key="9">
    <source>
        <dbReference type="PROSITE" id="PS51767"/>
    </source>
</evidence>
<keyword evidence="6" id="KW-1015">Disulfide bond</keyword>
<dbReference type="EMBL" id="JAUEPO010000001">
    <property type="protein sequence ID" value="KAK3336002.1"/>
    <property type="molecule type" value="Genomic_DNA"/>
</dbReference>
<dbReference type="GO" id="GO:0006508">
    <property type="term" value="P:proteolysis"/>
    <property type="evidence" value="ECO:0007669"/>
    <property type="project" value="UniProtKB-KW"/>
</dbReference>
<dbReference type="PROSITE" id="PS51767">
    <property type="entry name" value="PEPTIDASE_A1"/>
    <property type="match status" value="1"/>
</dbReference>
<dbReference type="FunFam" id="2.40.70.10:FF:000026">
    <property type="entry name" value="Endothiapepsin"/>
    <property type="match status" value="1"/>
</dbReference>